<reference evidence="1" key="1">
    <citation type="submission" date="2015-11" db="EMBL/GenBank/DDBJ databases">
        <title>De novo transcriptome assembly of four potential Pierce s Disease insect vectors from Arizona vineyards.</title>
        <authorList>
            <person name="Tassone E.E."/>
        </authorList>
    </citation>
    <scope>NUCLEOTIDE SEQUENCE</scope>
</reference>
<evidence type="ECO:0000313" key="1">
    <source>
        <dbReference type="EMBL" id="JAS62511.1"/>
    </source>
</evidence>
<proteinExistence type="predicted"/>
<organism evidence="1">
    <name type="scientific">Cuerna arida</name>
    <dbReference type="NCBI Taxonomy" id="1464854"/>
    <lineage>
        <taxon>Eukaryota</taxon>
        <taxon>Metazoa</taxon>
        <taxon>Ecdysozoa</taxon>
        <taxon>Arthropoda</taxon>
        <taxon>Hexapoda</taxon>
        <taxon>Insecta</taxon>
        <taxon>Pterygota</taxon>
        <taxon>Neoptera</taxon>
        <taxon>Paraneoptera</taxon>
        <taxon>Hemiptera</taxon>
        <taxon>Auchenorrhyncha</taxon>
        <taxon>Membracoidea</taxon>
        <taxon>Cicadellidae</taxon>
        <taxon>Cicadellinae</taxon>
        <taxon>Proconiini</taxon>
        <taxon>Cuerna</taxon>
    </lineage>
</organism>
<sequence>MESVHVELLNKEELIYELRFRGIDSTDGNVAELRKTLRSVIKLKVKGNYANLKETLSFPAEISHISNQIDLLNIKASEYDESTSKVELVRCNVKANHYSTRIENLCKIFKIYSRK</sequence>
<evidence type="ECO:0000313" key="2">
    <source>
        <dbReference type="EMBL" id="JAS66894.1"/>
    </source>
</evidence>
<gene>
    <name evidence="1" type="ORF">g.42624</name>
    <name evidence="2" type="ORF">g.42625</name>
</gene>
<accession>A0A1B6GJB4</accession>
<dbReference type="EMBL" id="GECZ01007258">
    <property type="protein sequence ID" value="JAS62511.1"/>
    <property type="molecule type" value="Transcribed_RNA"/>
</dbReference>
<dbReference type="AlphaFoldDB" id="A0A1B6GJB4"/>
<name>A0A1B6GJB4_9HEMI</name>
<dbReference type="EMBL" id="GECZ01002875">
    <property type="protein sequence ID" value="JAS66894.1"/>
    <property type="molecule type" value="Transcribed_RNA"/>
</dbReference>
<protein>
    <submittedName>
        <fullName evidence="1">Uncharacterized protein</fullName>
    </submittedName>
</protein>